<keyword evidence="4 6" id="KW-0472">Membrane</keyword>
<evidence type="ECO:0000256" key="5">
    <source>
        <dbReference type="SAM" id="MobiDB-lite"/>
    </source>
</evidence>
<evidence type="ECO:0000256" key="7">
    <source>
        <dbReference type="SAM" id="SignalP"/>
    </source>
</evidence>
<organism evidence="8">
    <name type="scientific">Entamoeba invadens</name>
    <dbReference type="NCBI Taxonomy" id="33085"/>
    <lineage>
        <taxon>Eukaryota</taxon>
        <taxon>Amoebozoa</taxon>
        <taxon>Evosea</taxon>
        <taxon>Archamoebae</taxon>
        <taxon>Mastigamoebida</taxon>
        <taxon>Entamoebidae</taxon>
        <taxon>Entamoeba</taxon>
    </lineage>
</organism>
<sequence>MLVLLVLFSTIEKAQAIFEIPGCVDNSDGEFTSEGEFDFVPELGVGSIIVGMVIMIGTVLSVFPQYIKLLRKRDSSGLSPFYLLIQFINQVTAVANGCITNATYIHSCVYLGFNGCFGVLISWIQIMLLAMVYLPQIVFYLVFFPDKKNFSLFKIPLYTTPVVVFISLLIFGTVPLLEMTDGECGEWTSGIGFLYGIICTICVFIQWSPQIYMTFKRKSAGALSVLMMSITAPGMVILTIYMIFITKQSFSTWLSNAASAIQQVILLTLLIYYEFIKKRFCPKKDEESEIKPLLGDKTTQESESDSQCEKVPDVLGEAIPPLDDGEKVSDRKIEDTEQIITPLN</sequence>
<dbReference type="Gene3D" id="1.20.1280.290">
    <property type="match status" value="2"/>
</dbReference>
<evidence type="ECO:0000256" key="1">
    <source>
        <dbReference type="ARBA" id="ARBA00004141"/>
    </source>
</evidence>
<dbReference type="OMA" id="FVIYFPR"/>
<dbReference type="GO" id="GO:0016020">
    <property type="term" value="C:membrane"/>
    <property type="evidence" value="ECO:0007669"/>
    <property type="project" value="UniProtKB-SubCell"/>
</dbReference>
<dbReference type="InterPro" id="IPR051415">
    <property type="entry name" value="LAAT-1"/>
</dbReference>
<keyword evidence="7" id="KW-0732">Signal</keyword>
<feature type="transmembrane region" description="Helical" evidence="6">
    <location>
        <begin position="117"/>
        <end position="143"/>
    </location>
</feature>
<feature type="region of interest" description="Disordered" evidence="5">
    <location>
        <begin position="291"/>
        <end position="335"/>
    </location>
</feature>
<feature type="chain" id="PRO_5004494697" description="PQ loop repeat-containing protein" evidence="7">
    <location>
        <begin position="17"/>
        <end position="344"/>
    </location>
</feature>
<feature type="signal peptide" evidence="7">
    <location>
        <begin position="1"/>
        <end position="16"/>
    </location>
</feature>
<keyword evidence="2 6" id="KW-0812">Transmembrane</keyword>
<dbReference type="PANTHER" id="PTHR16201:SF11">
    <property type="entry name" value="PQ-LOOP REPEAT-CONTAINING PROTEIN"/>
    <property type="match status" value="1"/>
</dbReference>
<dbReference type="Pfam" id="PF04193">
    <property type="entry name" value="PQ-loop"/>
    <property type="match status" value="2"/>
</dbReference>
<evidence type="ECO:0000313" key="8">
    <source>
        <dbReference type="EMBL" id="BAN41057.1"/>
    </source>
</evidence>
<feature type="transmembrane region" description="Helical" evidence="6">
    <location>
        <begin position="40"/>
        <end position="60"/>
    </location>
</feature>
<dbReference type="EMBL" id="AK422590">
    <property type="protein sequence ID" value="BAN41057.1"/>
    <property type="molecule type" value="mRNA"/>
</dbReference>
<feature type="transmembrane region" description="Helical" evidence="6">
    <location>
        <begin position="81"/>
        <end position="105"/>
    </location>
</feature>
<feature type="transmembrane region" description="Helical" evidence="6">
    <location>
        <begin position="250"/>
        <end position="273"/>
    </location>
</feature>
<protein>
    <recommendedName>
        <fullName evidence="9">PQ loop repeat-containing protein</fullName>
    </recommendedName>
</protein>
<accession>S0B5D0</accession>
<reference evidence="8" key="1">
    <citation type="submission" date="2012-06" db="EMBL/GenBank/DDBJ databases">
        <title>Short 5' UTR of Entamoeba genes.</title>
        <authorList>
            <person name="Hiranuka K."/>
            <person name="Kumagai M."/>
            <person name="Wakaguri H."/>
            <person name="Suzuki Y."/>
            <person name="Sugano S."/>
            <person name="Watanabe J."/>
            <person name="Makioka A."/>
        </authorList>
    </citation>
    <scope>NUCLEOTIDE SEQUENCE</scope>
    <source>
        <strain evidence="8">IP1</strain>
    </source>
</reference>
<feature type="compositionally biased region" description="Basic and acidic residues" evidence="5">
    <location>
        <begin position="324"/>
        <end position="335"/>
    </location>
</feature>
<comment type="subcellular location">
    <subcellularLocation>
        <location evidence="1">Membrane</location>
        <topology evidence="1">Multi-pass membrane protein</topology>
    </subcellularLocation>
</comment>
<evidence type="ECO:0000256" key="3">
    <source>
        <dbReference type="ARBA" id="ARBA00022989"/>
    </source>
</evidence>
<dbReference type="AlphaFoldDB" id="S0B5D0"/>
<evidence type="ECO:0000256" key="6">
    <source>
        <dbReference type="SAM" id="Phobius"/>
    </source>
</evidence>
<dbReference type="SMART" id="SM00679">
    <property type="entry name" value="CTNS"/>
    <property type="match status" value="2"/>
</dbReference>
<dbReference type="InterPro" id="IPR006603">
    <property type="entry name" value="PQ-loop_rpt"/>
</dbReference>
<name>S0B5D0_ENTIV</name>
<feature type="transmembrane region" description="Helical" evidence="6">
    <location>
        <begin position="189"/>
        <end position="208"/>
    </location>
</feature>
<feature type="transmembrane region" description="Helical" evidence="6">
    <location>
        <begin position="220"/>
        <end position="244"/>
    </location>
</feature>
<evidence type="ECO:0008006" key="9">
    <source>
        <dbReference type="Google" id="ProtNLM"/>
    </source>
</evidence>
<evidence type="ECO:0000256" key="4">
    <source>
        <dbReference type="ARBA" id="ARBA00023136"/>
    </source>
</evidence>
<keyword evidence="3 6" id="KW-1133">Transmembrane helix</keyword>
<proteinExistence type="evidence at transcript level"/>
<evidence type="ECO:0000256" key="2">
    <source>
        <dbReference type="ARBA" id="ARBA00022692"/>
    </source>
</evidence>
<dbReference type="PANTHER" id="PTHR16201">
    <property type="entry name" value="SEVEN TRANSMEMBRANE PROTEIN 1-RELATED"/>
    <property type="match status" value="1"/>
</dbReference>
<dbReference type="VEuPathDB" id="AmoebaDB:EIN_053770"/>
<feature type="transmembrane region" description="Helical" evidence="6">
    <location>
        <begin position="155"/>
        <end position="177"/>
    </location>
</feature>